<feature type="signal peptide" evidence="29">
    <location>
        <begin position="1"/>
        <end position="26"/>
    </location>
</feature>
<evidence type="ECO:0000256" key="25">
    <source>
        <dbReference type="ARBA" id="ARBA00056628"/>
    </source>
</evidence>
<evidence type="ECO:0000256" key="29">
    <source>
        <dbReference type="SAM" id="SignalP"/>
    </source>
</evidence>
<comment type="cofactor">
    <cofactor evidence="1">
        <name>Mn(2+)</name>
        <dbReference type="ChEBI" id="CHEBI:29035"/>
    </cofactor>
</comment>
<name>A0A0E0QF80_ORYRU</name>
<evidence type="ECO:0000256" key="27">
    <source>
        <dbReference type="PROSITE-ProRule" id="PRU10141"/>
    </source>
</evidence>
<dbReference type="Pfam" id="PF00560">
    <property type="entry name" value="LRR_1"/>
    <property type="match status" value="8"/>
</dbReference>
<dbReference type="FunFam" id="3.80.10.10:FF:000275">
    <property type="entry name" value="Leucine-rich repeat receptor-like protein kinase"/>
    <property type="match status" value="1"/>
</dbReference>
<evidence type="ECO:0000256" key="4">
    <source>
        <dbReference type="ARBA" id="ARBA00004389"/>
    </source>
</evidence>
<dbReference type="EC" id="2.7.11.1" evidence="5"/>
<dbReference type="GO" id="GO:0005524">
    <property type="term" value="F:ATP binding"/>
    <property type="evidence" value="ECO:0007669"/>
    <property type="project" value="UniProtKB-UniRule"/>
</dbReference>
<evidence type="ECO:0000256" key="23">
    <source>
        <dbReference type="ARBA" id="ARBA00048679"/>
    </source>
</evidence>
<keyword evidence="10" id="KW-0808">Transferase</keyword>
<evidence type="ECO:0000256" key="9">
    <source>
        <dbReference type="ARBA" id="ARBA00022614"/>
    </source>
</evidence>
<evidence type="ECO:0000256" key="16">
    <source>
        <dbReference type="ARBA" id="ARBA00022824"/>
    </source>
</evidence>
<evidence type="ECO:0000256" key="21">
    <source>
        <dbReference type="ARBA" id="ARBA00023180"/>
    </source>
</evidence>
<keyword evidence="18 28" id="KW-1133">Transmembrane helix</keyword>
<keyword evidence="8" id="KW-0597">Phosphoprotein</keyword>
<evidence type="ECO:0000256" key="18">
    <source>
        <dbReference type="ARBA" id="ARBA00022989"/>
    </source>
</evidence>
<sequence length="990" mass="107606">MSTNHPVKPTVLMLLALLLFSYGVGSIRCATATDNSTDMISLLDFKKAINDPTGALNSWNRSTPYCQWLGIRCNPKSHGRVTALSLAAQSLSGSIPASVGNLTFLHTLDLSSNNFSGQMPHLNKLQKMQILNLSYNSLDGIIPDTLTNCSSLKKLLLYNNFLSGIIPPHIGLLTNLTFMAISSNTISGIIPPTLGNITSLGELYLTTNQLGGSIPDELGKLSNITVLSLGDNRLSGSIPENLFNLSSLEQVEVSRNQLGGTLPTNMGDRLSNLQILYMSHNMLEGNIPTSLGNASMLQEVVFQFNNFTGQIPTSFGKLSNMYKLDLQSNKLEAKNSESWAFLQALGNCSALARLSLARNQLQGVIPDSIGNLPTNLTILTLGGNKLSGVVPPSIGNLSSLLQLTLDLNSLTGTVDQWIGNLKNIQYLTLNRNNFTGPIPPSIGDLSGLTSLVLKNNDFESSIPPNIGNLGKLLELDLSYNNLQGNIPPEIGNLEQLINISLSANKLTGEIPGTLVQCEGLQLIKMDQNLLTGSIPVSFGNLTSLITLNLSNNYLSGTIPRALGNLQQLSELDLSHNHLKGEIPTNGIFKNATTVSLGDNWGLCGGVLDPRTPACPSPSRKTTIQYYLIRTLIPIFGFMSLALLIYLFLVKKVPTSKFSQSSFGEYFLKVSYNDLAEATKHFSQSSLIGRGSHGSVYKGTLKEPKLQVAVKVFNLEMRGAERSFLAECEALRSIQHRNLLPIITACSTVDHTGNVFKALVYEYMPNGNLDTWLHHKGDGKDQKHLGLTQRISIAVNIADALDYLHHDCGRPTVHCDLKPSNILLNRDMDALLGDFGIARFYVDSHLTSAASISSIGVKGTIGYIAPEYAQGGHASISGDVYSFGIVLLEMMIGKRPTDSMFTDGLDLVKFVEDNFPHQIHHVIDGHLREECKELEQANMITETVIHQCLVSLLQVALSCAHQLPSERMNMKVAASKMHAINTSCLGWKSKK</sequence>
<evidence type="ECO:0000256" key="5">
    <source>
        <dbReference type="ARBA" id="ARBA00012513"/>
    </source>
</evidence>
<dbReference type="EnsemblPlants" id="ORUFI08G05610.1">
    <property type="protein sequence ID" value="ORUFI08G05610.1"/>
    <property type="gene ID" value="ORUFI08G05610"/>
</dbReference>
<keyword evidence="7" id="KW-0723">Serine/threonine-protein kinase</keyword>
<evidence type="ECO:0000256" key="6">
    <source>
        <dbReference type="ARBA" id="ARBA00022475"/>
    </source>
</evidence>
<dbReference type="FunFam" id="3.80.10.10:FF:001158">
    <property type="entry name" value="Leucine-rich repeat protein kinase family protein"/>
    <property type="match status" value="1"/>
</dbReference>
<keyword evidence="11 28" id="KW-0812">Transmembrane</keyword>
<evidence type="ECO:0000256" key="26">
    <source>
        <dbReference type="ARBA" id="ARBA00072040"/>
    </source>
</evidence>
<evidence type="ECO:0000259" key="30">
    <source>
        <dbReference type="PROSITE" id="PS50011"/>
    </source>
</evidence>
<evidence type="ECO:0000256" key="15">
    <source>
        <dbReference type="ARBA" id="ARBA00022777"/>
    </source>
</evidence>
<evidence type="ECO:0000256" key="24">
    <source>
        <dbReference type="ARBA" id="ARBA00054320"/>
    </source>
</evidence>
<dbReference type="InterPro" id="IPR001245">
    <property type="entry name" value="Ser-Thr/Tyr_kinase_cat_dom"/>
</dbReference>
<evidence type="ECO:0000256" key="19">
    <source>
        <dbReference type="ARBA" id="ARBA00023136"/>
    </source>
</evidence>
<dbReference type="Gramene" id="ORUFI08G05610.1">
    <property type="protein sequence ID" value="ORUFI08G05610.1"/>
    <property type="gene ID" value="ORUFI08G05610"/>
</dbReference>
<protein>
    <recommendedName>
        <fullName evidence="26">Receptor kinase-like protein Xa21</fullName>
        <ecNumber evidence="5">2.7.11.1</ecNumber>
    </recommendedName>
</protein>
<dbReference type="InterPro" id="IPR001611">
    <property type="entry name" value="Leu-rich_rpt"/>
</dbReference>
<evidence type="ECO:0000256" key="7">
    <source>
        <dbReference type="ARBA" id="ARBA00022527"/>
    </source>
</evidence>
<dbReference type="PRINTS" id="PR00019">
    <property type="entry name" value="LEURICHRPT"/>
</dbReference>
<comment type="cofactor">
    <cofactor evidence="2">
        <name>Mg(2+)</name>
        <dbReference type="ChEBI" id="CHEBI:18420"/>
    </cofactor>
</comment>
<keyword evidence="21" id="KW-0325">Glycoprotein</keyword>
<comment type="catalytic activity">
    <reaction evidence="23">
        <text>L-seryl-[protein] + ATP = O-phospho-L-seryl-[protein] + ADP + H(+)</text>
        <dbReference type="Rhea" id="RHEA:17989"/>
        <dbReference type="Rhea" id="RHEA-COMP:9863"/>
        <dbReference type="Rhea" id="RHEA-COMP:11604"/>
        <dbReference type="ChEBI" id="CHEBI:15378"/>
        <dbReference type="ChEBI" id="CHEBI:29999"/>
        <dbReference type="ChEBI" id="CHEBI:30616"/>
        <dbReference type="ChEBI" id="CHEBI:83421"/>
        <dbReference type="ChEBI" id="CHEBI:456216"/>
        <dbReference type="EC" id="2.7.11.1"/>
    </reaction>
</comment>
<comment type="function">
    <text evidence="24">Receptor kinase that detects X.oryzae pv. oryzae protein Ax21 to promote innate immunity. Following X.oryzae pv. oryzae protein Ax21 detection, undergoes cleavage, releasing the processed protein kinase Xa21 chain.</text>
</comment>
<dbReference type="InterPro" id="IPR011009">
    <property type="entry name" value="Kinase-like_dom_sf"/>
</dbReference>
<evidence type="ECO:0000256" key="22">
    <source>
        <dbReference type="ARBA" id="ARBA00047899"/>
    </source>
</evidence>
<evidence type="ECO:0000256" key="20">
    <source>
        <dbReference type="ARBA" id="ARBA00023170"/>
    </source>
</evidence>
<dbReference type="GO" id="GO:0004674">
    <property type="term" value="F:protein serine/threonine kinase activity"/>
    <property type="evidence" value="ECO:0007669"/>
    <property type="project" value="UniProtKB-KW"/>
</dbReference>
<keyword evidence="16" id="KW-0256">Endoplasmic reticulum</keyword>
<dbReference type="InterPro" id="IPR003591">
    <property type="entry name" value="Leu-rich_rpt_typical-subtyp"/>
</dbReference>
<dbReference type="SUPFAM" id="SSF52058">
    <property type="entry name" value="L domain-like"/>
    <property type="match status" value="2"/>
</dbReference>
<reference evidence="32" key="1">
    <citation type="submission" date="2013-06" db="EMBL/GenBank/DDBJ databases">
        <authorList>
            <person name="Zhao Q."/>
        </authorList>
    </citation>
    <scope>NUCLEOTIDE SEQUENCE</scope>
    <source>
        <strain evidence="32">cv. W1943</strain>
    </source>
</reference>
<comment type="subcellular location">
    <subcellularLocation>
        <location evidence="3">Cell membrane</location>
        <topology evidence="3">Single-pass membrane protein</topology>
    </subcellularLocation>
    <subcellularLocation>
        <location evidence="4">Endoplasmic reticulum membrane</location>
        <topology evidence="4">Single-pass membrane protein</topology>
    </subcellularLocation>
</comment>
<keyword evidence="20" id="KW-0675">Receptor</keyword>
<dbReference type="InterPro" id="IPR032675">
    <property type="entry name" value="LRR_dom_sf"/>
</dbReference>
<dbReference type="PANTHER" id="PTHR27008:SF593">
    <property type="entry name" value="OS02G0615800 PROTEIN"/>
    <property type="match status" value="1"/>
</dbReference>
<keyword evidence="6" id="KW-1003">Cell membrane</keyword>
<dbReference type="InterPro" id="IPR000719">
    <property type="entry name" value="Prot_kinase_dom"/>
</dbReference>
<comment type="catalytic activity">
    <reaction evidence="22">
        <text>L-threonyl-[protein] + ATP = O-phospho-L-threonyl-[protein] + ADP + H(+)</text>
        <dbReference type="Rhea" id="RHEA:46608"/>
        <dbReference type="Rhea" id="RHEA-COMP:11060"/>
        <dbReference type="Rhea" id="RHEA-COMP:11605"/>
        <dbReference type="ChEBI" id="CHEBI:15378"/>
        <dbReference type="ChEBI" id="CHEBI:30013"/>
        <dbReference type="ChEBI" id="CHEBI:30616"/>
        <dbReference type="ChEBI" id="CHEBI:61977"/>
        <dbReference type="ChEBI" id="CHEBI:456216"/>
        <dbReference type="EC" id="2.7.11.1"/>
    </reaction>
</comment>
<dbReference type="Gene3D" id="3.80.10.10">
    <property type="entry name" value="Ribonuclease Inhibitor"/>
    <property type="match status" value="3"/>
</dbReference>
<comment type="function">
    <text evidence="25">The processed protein kinase Xa21 chain released by protein cleavage after X.oryzae pv. oryzae protein Ax21 detection translocates into the nucleus where it can bind and regulate WRKY62, a transcription factor. Confers resistance to the bacterial pathogen X.oryzae pv. oryzae (Xoo).</text>
</comment>
<dbReference type="InterPro" id="IPR051809">
    <property type="entry name" value="Plant_receptor-like_S/T_kinase"/>
</dbReference>
<dbReference type="SUPFAM" id="SSF56112">
    <property type="entry name" value="Protein kinase-like (PK-like)"/>
    <property type="match status" value="1"/>
</dbReference>
<dbReference type="Pfam" id="PF07714">
    <property type="entry name" value="PK_Tyr_Ser-Thr"/>
    <property type="match status" value="1"/>
</dbReference>
<dbReference type="Pfam" id="PF13855">
    <property type="entry name" value="LRR_8"/>
    <property type="match status" value="2"/>
</dbReference>
<dbReference type="AlphaFoldDB" id="A0A0E0QF80"/>
<dbReference type="HOGENOM" id="CLU_000288_22_0_1"/>
<feature type="domain" description="Protein kinase" evidence="30">
    <location>
        <begin position="681"/>
        <end position="948"/>
    </location>
</feature>
<keyword evidence="13" id="KW-0677">Repeat</keyword>
<keyword evidence="12 29" id="KW-0732">Signal</keyword>
<evidence type="ECO:0000256" key="17">
    <source>
        <dbReference type="ARBA" id="ARBA00022840"/>
    </source>
</evidence>
<accession>A0A0E0QF80</accession>
<dbReference type="SMART" id="SM00369">
    <property type="entry name" value="LRR_TYP"/>
    <property type="match status" value="8"/>
</dbReference>
<reference evidence="31" key="2">
    <citation type="submission" date="2015-06" db="UniProtKB">
        <authorList>
            <consortium name="EnsemblPlants"/>
        </authorList>
    </citation>
    <scope>IDENTIFICATION</scope>
</reference>
<dbReference type="Pfam" id="PF08263">
    <property type="entry name" value="LRRNT_2"/>
    <property type="match status" value="1"/>
</dbReference>
<evidence type="ECO:0000256" key="11">
    <source>
        <dbReference type="ARBA" id="ARBA00022692"/>
    </source>
</evidence>
<dbReference type="SMART" id="SM00365">
    <property type="entry name" value="LRR_SD22"/>
    <property type="match status" value="5"/>
</dbReference>
<dbReference type="InterPro" id="IPR017441">
    <property type="entry name" value="Protein_kinase_ATP_BS"/>
</dbReference>
<keyword evidence="32" id="KW-1185">Reference proteome</keyword>
<dbReference type="Gene3D" id="3.30.200.20">
    <property type="entry name" value="Phosphorylase Kinase, domain 1"/>
    <property type="match status" value="1"/>
</dbReference>
<dbReference type="FunFam" id="3.30.200.20:FF:000432">
    <property type="entry name" value="LRR receptor-like serine/threonine-protein kinase EFR"/>
    <property type="match status" value="1"/>
</dbReference>
<dbReference type="GO" id="GO:0005789">
    <property type="term" value="C:endoplasmic reticulum membrane"/>
    <property type="evidence" value="ECO:0007669"/>
    <property type="project" value="UniProtKB-SubCell"/>
</dbReference>
<evidence type="ECO:0000256" key="14">
    <source>
        <dbReference type="ARBA" id="ARBA00022741"/>
    </source>
</evidence>
<dbReference type="FunFam" id="1.10.510.10:FF:000358">
    <property type="entry name" value="Putative leucine-rich repeat receptor-like serine/threonine-protein kinase"/>
    <property type="match status" value="1"/>
</dbReference>
<evidence type="ECO:0000256" key="3">
    <source>
        <dbReference type="ARBA" id="ARBA00004162"/>
    </source>
</evidence>
<dbReference type="SMART" id="SM00220">
    <property type="entry name" value="S_TKc"/>
    <property type="match status" value="1"/>
</dbReference>
<dbReference type="Gene3D" id="1.10.510.10">
    <property type="entry name" value="Transferase(Phosphotransferase) domain 1"/>
    <property type="match status" value="1"/>
</dbReference>
<evidence type="ECO:0000256" key="2">
    <source>
        <dbReference type="ARBA" id="ARBA00001946"/>
    </source>
</evidence>
<evidence type="ECO:0000256" key="12">
    <source>
        <dbReference type="ARBA" id="ARBA00022729"/>
    </source>
</evidence>
<evidence type="ECO:0000313" key="31">
    <source>
        <dbReference type="EnsemblPlants" id="ORUFI08G05610.1"/>
    </source>
</evidence>
<feature type="chain" id="PRO_5002371301" description="Receptor kinase-like protein Xa21" evidence="29">
    <location>
        <begin position="27"/>
        <end position="990"/>
    </location>
</feature>
<evidence type="ECO:0000256" key="10">
    <source>
        <dbReference type="ARBA" id="ARBA00022679"/>
    </source>
</evidence>
<evidence type="ECO:0000256" key="1">
    <source>
        <dbReference type="ARBA" id="ARBA00001936"/>
    </source>
</evidence>
<keyword evidence="15" id="KW-0418">Kinase</keyword>
<feature type="binding site" evidence="27">
    <location>
        <position position="710"/>
    </location>
    <ligand>
        <name>ATP</name>
        <dbReference type="ChEBI" id="CHEBI:30616"/>
    </ligand>
</feature>
<keyword evidence="14 27" id="KW-0547">Nucleotide-binding</keyword>
<evidence type="ECO:0000313" key="32">
    <source>
        <dbReference type="Proteomes" id="UP000008022"/>
    </source>
</evidence>
<keyword evidence="17 27" id="KW-0067">ATP-binding</keyword>
<dbReference type="PROSITE" id="PS50011">
    <property type="entry name" value="PROTEIN_KINASE_DOM"/>
    <property type="match status" value="1"/>
</dbReference>
<evidence type="ECO:0000256" key="13">
    <source>
        <dbReference type="ARBA" id="ARBA00022737"/>
    </source>
</evidence>
<organism evidence="31 32">
    <name type="scientific">Oryza rufipogon</name>
    <name type="common">Brownbeard rice</name>
    <name type="synonym">Asian wild rice</name>
    <dbReference type="NCBI Taxonomy" id="4529"/>
    <lineage>
        <taxon>Eukaryota</taxon>
        <taxon>Viridiplantae</taxon>
        <taxon>Streptophyta</taxon>
        <taxon>Embryophyta</taxon>
        <taxon>Tracheophyta</taxon>
        <taxon>Spermatophyta</taxon>
        <taxon>Magnoliopsida</taxon>
        <taxon>Liliopsida</taxon>
        <taxon>Poales</taxon>
        <taxon>Poaceae</taxon>
        <taxon>BOP clade</taxon>
        <taxon>Oryzoideae</taxon>
        <taxon>Oryzeae</taxon>
        <taxon>Oryzinae</taxon>
        <taxon>Oryza</taxon>
    </lineage>
</organism>
<evidence type="ECO:0000256" key="28">
    <source>
        <dbReference type="SAM" id="Phobius"/>
    </source>
</evidence>
<dbReference type="OMA" id="WIANMTE"/>
<keyword evidence="9" id="KW-0433">Leucine-rich repeat</keyword>
<evidence type="ECO:0000256" key="8">
    <source>
        <dbReference type="ARBA" id="ARBA00022553"/>
    </source>
</evidence>
<dbReference type="FunFam" id="3.80.10.10:FF:000095">
    <property type="entry name" value="LRR receptor-like serine/threonine-protein kinase GSO1"/>
    <property type="match status" value="1"/>
</dbReference>
<dbReference type="InterPro" id="IPR013210">
    <property type="entry name" value="LRR_N_plant-typ"/>
</dbReference>
<dbReference type="Proteomes" id="UP000008022">
    <property type="component" value="Unassembled WGS sequence"/>
</dbReference>
<proteinExistence type="predicted"/>
<dbReference type="STRING" id="4529.A0A0E0QF80"/>
<dbReference type="GO" id="GO:0005886">
    <property type="term" value="C:plasma membrane"/>
    <property type="evidence" value="ECO:0007669"/>
    <property type="project" value="UniProtKB-SubCell"/>
</dbReference>
<dbReference type="PROSITE" id="PS00107">
    <property type="entry name" value="PROTEIN_KINASE_ATP"/>
    <property type="match status" value="1"/>
</dbReference>
<feature type="transmembrane region" description="Helical" evidence="28">
    <location>
        <begin position="626"/>
        <end position="648"/>
    </location>
</feature>
<dbReference type="PANTHER" id="PTHR27008">
    <property type="entry name" value="OS04G0122200 PROTEIN"/>
    <property type="match status" value="1"/>
</dbReference>
<dbReference type="eggNOG" id="ENOG502QPYS">
    <property type="taxonomic scope" value="Eukaryota"/>
</dbReference>
<keyword evidence="19 28" id="KW-0472">Membrane</keyword>